<evidence type="ECO:0000313" key="14">
    <source>
        <dbReference type="Proteomes" id="UP000006753"/>
    </source>
</evidence>
<sequence>MAAINFPVIGSPKPSPSPADGSVPVRLEIRQLQKNAKQWNLYLLGLEAFKNLDETKDLSYYGIAGIHGRPYRPWGGVKGSNIGGWQGYCTHTSILFGPWHRPYLALFEQVLYGIIQDIAAKFPAATKAQYQAAAATFRMPYWDWAAAPADGDYFPNAVGASPTATVITPTSNGQQVQVANPLYSYKFHPLNPVAGDFVPLQGTPYHRWPSTLRYPTSARSVSATSDEQEVFQAMASQFAGLQQNVNLILNDPNYTAFDAFSNHELRDDGLNTSASLEDVHNSVHVAVGGNGGHMSMLDYSSFDPVFWLHHTNVDRLFAIWQAINPNSYTMNERSGDGTFVIKANSIETATTPLAPFADASGTKYWTSLGARKTETFNYVYPETQRWNFATASEYRDSVLDTVQQLYGDLTAQFINSRAGGAVNLMAAPAPAADITAANQESSTANAANKPAADVSSAKSPEKDGGVHPLQKILAKVKDVTHHNPKPDTETARGLDLDSEIGKRKPSLPLCLLALSATKLERDTTNLSTADATLSTPQTASYTQYIVNVQTPKHILGQSYRIHVFLGEFLPATRTWNTQDALVGTIAVFGKSTAPDDASETGCGKCKTDAERGCIVTGTVALTAQLLAEVRKGNCPSMDKANVIPYLTRALHWRVSLADGTEFPREEVPGLMVELVSTEVRVPAAGGRPVFSGVYELHPEVTAGRPAGYGLAAAGDGPA</sequence>
<evidence type="ECO:0000256" key="6">
    <source>
        <dbReference type="ARBA" id="ARBA00023008"/>
    </source>
</evidence>
<evidence type="ECO:0000256" key="8">
    <source>
        <dbReference type="ARBA" id="ARBA00023101"/>
    </source>
</evidence>
<gene>
    <name evidence="13" type="ORF">MBM_07856</name>
</gene>
<dbReference type="InterPro" id="IPR002227">
    <property type="entry name" value="Tyrosinase_Cu-bd"/>
</dbReference>
<evidence type="ECO:0000256" key="5">
    <source>
        <dbReference type="ARBA" id="ARBA00023002"/>
    </source>
</evidence>
<proteinExistence type="inferred from homology"/>
<dbReference type="PANTHER" id="PTHR11474:SF76">
    <property type="entry name" value="SHKT DOMAIN-CONTAINING PROTEIN"/>
    <property type="match status" value="1"/>
</dbReference>
<dbReference type="OMA" id="VQGTGVH"/>
<dbReference type="eggNOG" id="ENOG502R1BY">
    <property type="taxonomic scope" value="Eukaryota"/>
</dbReference>
<feature type="compositionally biased region" description="Basic and acidic residues" evidence="11">
    <location>
        <begin position="475"/>
        <end position="499"/>
    </location>
</feature>
<feature type="region of interest" description="Disordered" evidence="11">
    <location>
        <begin position="436"/>
        <end position="499"/>
    </location>
</feature>
<keyword evidence="6" id="KW-0186">Copper</keyword>
<dbReference type="PROSITE" id="PS00498">
    <property type="entry name" value="TYROSINASE_2"/>
    <property type="match status" value="1"/>
</dbReference>
<evidence type="ECO:0000256" key="11">
    <source>
        <dbReference type="SAM" id="MobiDB-lite"/>
    </source>
</evidence>
<keyword evidence="5" id="KW-0560">Oxidoreductase</keyword>
<dbReference type="PANTHER" id="PTHR11474">
    <property type="entry name" value="TYROSINASE FAMILY MEMBER"/>
    <property type="match status" value="1"/>
</dbReference>
<comment type="similarity">
    <text evidence="2">Belongs to the tyrosinase family.</text>
</comment>
<evidence type="ECO:0000256" key="1">
    <source>
        <dbReference type="ARBA" id="ARBA00001973"/>
    </source>
</evidence>
<name>K1XNZ9_MARBU</name>
<dbReference type="HOGENOM" id="CLU_013691_3_0_1"/>
<comment type="catalytic activity">
    <reaction evidence="9">
        <text>2 L-dopa + O2 = 2 L-dopaquinone + 2 H2O</text>
        <dbReference type="Rhea" id="RHEA:34287"/>
        <dbReference type="ChEBI" id="CHEBI:15377"/>
        <dbReference type="ChEBI" id="CHEBI:15379"/>
        <dbReference type="ChEBI" id="CHEBI:57504"/>
        <dbReference type="ChEBI" id="CHEBI:57924"/>
        <dbReference type="EC" id="1.14.18.1"/>
    </reaction>
</comment>
<evidence type="ECO:0000256" key="2">
    <source>
        <dbReference type="ARBA" id="ARBA00009928"/>
    </source>
</evidence>
<dbReference type="InParanoid" id="K1XNZ9"/>
<dbReference type="STRING" id="1072389.K1XNZ9"/>
<comment type="cofactor">
    <cofactor evidence="1">
        <name>Cu(2+)</name>
        <dbReference type="ChEBI" id="CHEBI:29036"/>
    </cofactor>
</comment>
<dbReference type="Proteomes" id="UP000006753">
    <property type="component" value="Unassembled WGS sequence"/>
</dbReference>
<feature type="domain" description="Tyrosinase copper-binding" evidence="12">
    <location>
        <begin position="303"/>
        <end position="314"/>
    </location>
</feature>
<dbReference type="GO" id="GO:0046872">
    <property type="term" value="F:metal ion binding"/>
    <property type="evidence" value="ECO:0007669"/>
    <property type="project" value="UniProtKB-KW"/>
</dbReference>
<organism evidence="13 14">
    <name type="scientific">Marssonina brunnea f. sp. multigermtubi (strain MB_m1)</name>
    <name type="common">Marssonina leaf spot fungus</name>
    <dbReference type="NCBI Taxonomy" id="1072389"/>
    <lineage>
        <taxon>Eukaryota</taxon>
        <taxon>Fungi</taxon>
        <taxon>Dikarya</taxon>
        <taxon>Ascomycota</taxon>
        <taxon>Pezizomycotina</taxon>
        <taxon>Leotiomycetes</taxon>
        <taxon>Helotiales</taxon>
        <taxon>Drepanopezizaceae</taxon>
        <taxon>Drepanopeziza</taxon>
    </lineage>
</organism>
<keyword evidence="4" id="KW-0479">Metal-binding</keyword>
<dbReference type="PRINTS" id="PR00092">
    <property type="entry name" value="TYROSINASE"/>
</dbReference>
<dbReference type="EC" id="1.14.18.1" evidence="3"/>
<evidence type="ECO:0000313" key="13">
    <source>
        <dbReference type="EMBL" id="EKD14179.1"/>
    </source>
</evidence>
<dbReference type="Pfam" id="PF00264">
    <property type="entry name" value="Tyrosinase"/>
    <property type="match status" value="1"/>
</dbReference>
<evidence type="ECO:0000256" key="3">
    <source>
        <dbReference type="ARBA" id="ARBA00011906"/>
    </source>
</evidence>
<protein>
    <recommendedName>
        <fullName evidence="3">tyrosinase</fullName>
        <ecNumber evidence="3">1.14.18.1</ecNumber>
    </recommendedName>
</protein>
<dbReference type="InterPro" id="IPR050316">
    <property type="entry name" value="Tyrosinase/Hemocyanin"/>
</dbReference>
<feature type="region of interest" description="Disordered" evidence="11">
    <location>
        <begin position="1"/>
        <end position="21"/>
    </location>
</feature>
<evidence type="ECO:0000259" key="12">
    <source>
        <dbReference type="PROSITE" id="PS00498"/>
    </source>
</evidence>
<dbReference type="InterPro" id="IPR008922">
    <property type="entry name" value="Di-copper_centre_dom_sf"/>
</dbReference>
<dbReference type="EMBL" id="JH921447">
    <property type="protein sequence ID" value="EKD14179.1"/>
    <property type="molecule type" value="Genomic_DNA"/>
</dbReference>
<keyword evidence="14" id="KW-1185">Reference proteome</keyword>
<dbReference type="KEGG" id="mbe:MBM_07856"/>
<dbReference type="SUPFAM" id="SSF48056">
    <property type="entry name" value="Di-copper centre-containing domain"/>
    <property type="match status" value="1"/>
</dbReference>
<dbReference type="Gene3D" id="2.60.310.20">
    <property type="match status" value="1"/>
</dbReference>
<dbReference type="OrthoDB" id="1658288at2759"/>
<dbReference type="GO" id="GO:0042438">
    <property type="term" value="P:melanin biosynthetic process"/>
    <property type="evidence" value="ECO:0007669"/>
    <property type="project" value="UniProtKB-KW"/>
</dbReference>
<dbReference type="Gene3D" id="1.10.1280.10">
    <property type="entry name" value="Di-copper center containing domain from catechol oxidase"/>
    <property type="match status" value="1"/>
</dbReference>
<dbReference type="InterPro" id="IPR041640">
    <property type="entry name" value="Tyrosinase_C"/>
</dbReference>
<dbReference type="Pfam" id="PF18132">
    <property type="entry name" value="Tyrosinase_C"/>
    <property type="match status" value="1"/>
</dbReference>
<evidence type="ECO:0000256" key="9">
    <source>
        <dbReference type="ARBA" id="ARBA00048233"/>
    </source>
</evidence>
<dbReference type="GO" id="GO:0004503">
    <property type="term" value="F:tyrosinase activity"/>
    <property type="evidence" value="ECO:0007669"/>
    <property type="project" value="UniProtKB-EC"/>
</dbReference>
<accession>K1XNZ9</accession>
<dbReference type="AlphaFoldDB" id="K1XNZ9"/>
<keyword evidence="8" id="KW-0470">Melanin biosynthesis</keyword>
<evidence type="ECO:0000256" key="4">
    <source>
        <dbReference type="ARBA" id="ARBA00022723"/>
    </source>
</evidence>
<keyword evidence="7" id="KW-0503">Monooxygenase</keyword>
<reference evidence="13 14" key="1">
    <citation type="journal article" date="2012" name="BMC Genomics">
        <title>Sequencing the genome of Marssonina brunnea reveals fungus-poplar co-evolution.</title>
        <authorList>
            <person name="Zhu S."/>
            <person name="Cao Y.-Z."/>
            <person name="Jiang C."/>
            <person name="Tan B.-Y."/>
            <person name="Wang Z."/>
            <person name="Feng S."/>
            <person name="Zhang L."/>
            <person name="Su X.-H."/>
            <person name="Brejova B."/>
            <person name="Vinar T."/>
            <person name="Xu M."/>
            <person name="Wang M.-X."/>
            <person name="Zhang S.-G."/>
            <person name="Huang M.-R."/>
            <person name="Wu R."/>
            <person name="Zhou Y."/>
        </authorList>
    </citation>
    <scope>NUCLEOTIDE SEQUENCE [LARGE SCALE GENOMIC DNA]</scope>
    <source>
        <strain evidence="13 14">MB_m1</strain>
    </source>
</reference>
<evidence type="ECO:0000256" key="7">
    <source>
        <dbReference type="ARBA" id="ARBA00023033"/>
    </source>
</evidence>
<evidence type="ECO:0000256" key="10">
    <source>
        <dbReference type="ARBA" id="ARBA00048881"/>
    </source>
</evidence>
<comment type="catalytic activity">
    <reaction evidence="10">
        <text>L-tyrosine + O2 = L-dopaquinone + H2O</text>
        <dbReference type="Rhea" id="RHEA:18117"/>
        <dbReference type="ChEBI" id="CHEBI:15377"/>
        <dbReference type="ChEBI" id="CHEBI:15379"/>
        <dbReference type="ChEBI" id="CHEBI:57924"/>
        <dbReference type="ChEBI" id="CHEBI:58315"/>
        <dbReference type="EC" id="1.14.18.1"/>
    </reaction>
</comment>